<dbReference type="SUPFAM" id="SSF56112">
    <property type="entry name" value="Protein kinase-like (PK-like)"/>
    <property type="match status" value="1"/>
</dbReference>
<organism evidence="2 3">
    <name type="scientific">Galleria mellonella</name>
    <name type="common">Greater wax moth</name>
    <dbReference type="NCBI Taxonomy" id="7137"/>
    <lineage>
        <taxon>Eukaryota</taxon>
        <taxon>Metazoa</taxon>
        <taxon>Ecdysozoa</taxon>
        <taxon>Arthropoda</taxon>
        <taxon>Hexapoda</taxon>
        <taxon>Insecta</taxon>
        <taxon>Pterygota</taxon>
        <taxon>Neoptera</taxon>
        <taxon>Endopterygota</taxon>
        <taxon>Lepidoptera</taxon>
        <taxon>Glossata</taxon>
        <taxon>Ditrysia</taxon>
        <taxon>Pyraloidea</taxon>
        <taxon>Pyralidae</taxon>
        <taxon>Galleriinae</taxon>
        <taxon>Galleria</taxon>
    </lineage>
</organism>
<protein>
    <submittedName>
        <fullName evidence="3">Uncharacterized protein LOC113522146</fullName>
    </submittedName>
</protein>
<dbReference type="Proteomes" id="UP001652740">
    <property type="component" value="Unplaced"/>
</dbReference>
<dbReference type="Gene3D" id="3.90.1200.10">
    <property type="match status" value="1"/>
</dbReference>
<gene>
    <name evidence="3" type="primary">LOC113522146</name>
</gene>
<feature type="domain" description="CHK kinase-like" evidence="1">
    <location>
        <begin position="125"/>
        <end position="312"/>
    </location>
</feature>
<evidence type="ECO:0000313" key="2">
    <source>
        <dbReference type="Proteomes" id="UP001652740"/>
    </source>
</evidence>
<reference evidence="3" key="1">
    <citation type="submission" date="2025-08" db="UniProtKB">
        <authorList>
            <consortium name="RefSeq"/>
        </authorList>
    </citation>
    <scope>IDENTIFICATION</scope>
    <source>
        <tissue evidence="3">Whole larvae</tissue>
    </source>
</reference>
<dbReference type="InterPro" id="IPR015897">
    <property type="entry name" value="CHK_kinase-like"/>
</dbReference>
<evidence type="ECO:0000313" key="3">
    <source>
        <dbReference type="RefSeq" id="XP_031765345.2"/>
    </source>
</evidence>
<dbReference type="SMART" id="SM00587">
    <property type="entry name" value="CHK"/>
    <property type="match status" value="1"/>
</dbReference>
<dbReference type="RefSeq" id="XP_031765345.2">
    <property type="nucleotide sequence ID" value="XM_031909485.2"/>
</dbReference>
<dbReference type="Pfam" id="PF02958">
    <property type="entry name" value="EcKL"/>
    <property type="match status" value="1"/>
</dbReference>
<dbReference type="InterPro" id="IPR004119">
    <property type="entry name" value="EcKL"/>
</dbReference>
<dbReference type="InParanoid" id="A0A6J3C0H9"/>
<name>A0A6J3C0H9_GALME</name>
<keyword evidence="2" id="KW-1185">Reference proteome</keyword>
<evidence type="ECO:0000259" key="1">
    <source>
        <dbReference type="SMART" id="SM00587"/>
    </source>
</evidence>
<dbReference type="PANTHER" id="PTHR11012">
    <property type="entry name" value="PROTEIN KINASE-LIKE DOMAIN-CONTAINING"/>
    <property type="match status" value="1"/>
</dbReference>
<dbReference type="GeneID" id="113522146"/>
<dbReference type="KEGG" id="gmw:113522146"/>
<proteinExistence type="predicted"/>
<dbReference type="InterPro" id="IPR011009">
    <property type="entry name" value="Kinase-like_dom_sf"/>
</dbReference>
<dbReference type="AlphaFoldDB" id="A0A6J3C0H9"/>
<dbReference type="PANTHER" id="PTHR11012:SF30">
    <property type="entry name" value="PROTEIN KINASE-LIKE DOMAIN-CONTAINING"/>
    <property type="match status" value="1"/>
</dbReference>
<accession>A0A6J3C0H9</accession>
<sequence length="393" mass="45129">MTSVDTEQILRQLLDKIAKELNYEEANVSVKAITTGGANYSSALYEVKISEPNKEERDLFAKVAIVGEVARSQFHLPLFDIERFAYNELLQSYAKIQDKNQLSDENRLVWPKFYGCNPNPYEETIVLENLATKGYVTYDRLKSIDWAYASKAVESLAKFHALSIAYGEENPTEYAKLLEKMKFNPNRVEHMNDAYVKLANMALAATREENKEKLKKYIEKEGDLMKMAKFYQPKGLTLLKHGDYRPSNLMHKTKEDGTLHVIPVDFQTISAGSPIIDLLYFIFTGSDEDFRRQHYEQLTGHYYQELSRALRNLNVNPEKIYPKEDYNKDLKEFLPFGLVLGLFTLPIITVEAENAPSLQGDDGINSMVVSKTSNLYPERLNGIVNDYIRWGIL</sequence>